<protein>
    <submittedName>
        <fullName evidence="2">Uncharacterized protein</fullName>
    </submittedName>
</protein>
<keyword evidence="3" id="KW-1185">Reference proteome</keyword>
<feature type="signal peptide" evidence="1">
    <location>
        <begin position="1"/>
        <end position="20"/>
    </location>
</feature>
<evidence type="ECO:0000313" key="3">
    <source>
        <dbReference type="Proteomes" id="UP001175000"/>
    </source>
</evidence>
<proteinExistence type="predicted"/>
<dbReference type="EMBL" id="JAULSU010000003">
    <property type="protein sequence ID" value="KAK0624183.1"/>
    <property type="molecule type" value="Genomic_DNA"/>
</dbReference>
<dbReference type="Proteomes" id="UP001175000">
    <property type="component" value="Unassembled WGS sequence"/>
</dbReference>
<organism evidence="2 3">
    <name type="scientific">Immersiella caudata</name>
    <dbReference type="NCBI Taxonomy" id="314043"/>
    <lineage>
        <taxon>Eukaryota</taxon>
        <taxon>Fungi</taxon>
        <taxon>Dikarya</taxon>
        <taxon>Ascomycota</taxon>
        <taxon>Pezizomycotina</taxon>
        <taxon>Sordariomycetes</taxon>
        <taxon>Sordariomycetidae</taxon>
        <taxon>Sordariales</taxon>
        <taxon>Lasiosphaeriaceae</taxon>
        <taxon>Immersiella</taxon>
    </lineage>
</organism>
<feature type="chain" id="PRO_5041210428" evidence="1">
    <location>
        <begin position="21"/>
        <end position="172"/>
    </location>
</feature>
<evidence type="ECO:0000313" key="2">
    <source>
        <dbReference type="EMBL" id="KAK0624183.1"/>
    </source>
</evidence>
<reference evidence="2" key="1">
    <citation type="submission" date="2023-06" db="EMBL/GenBank/DDBJ databases">
        <title>Genome-scale phylogeny and comparative genomics of the fungal order Sordariales.</title>
        <authorList>
            <consortium name="Lawrence Berkeley National Laboratory"/>
            <person name="Hensen N."/>
            <person name="Bonometti L."/>
            <person name="Westerberg I."/>
            <person name="Brannstrom I.O."/>
            <person name="Guillou S."/>
            <person name="Cros-Aarteil S."/>
            <person name="Calhoun S."/>
            <person name="Haridas S."/>
            <person name="Kuo A."/>
            <person name="Mondo S."/>
            <person name="Pangilinan J."/>
            <person name="Riley R."/>
            <person name="Labutti K."/>
            <person name="Andreopoulos B."/>
            <person name="Lipzen A."/>
            <person name="Chen C."/>
            <person name="Yanf M."/>
            <person name="Daum C."/>
            <person name="Ng V."/>
            <person name="Clum A."/>
            <person name="Steindorff A."/>
            <person name="Ohm R."/>
            <person name="Martin F."/>
            <person name="Silar P."/>
            <person name="Natvig D."/>
            <person name="Lalanne C."/>
            <person name="Gautier V."/>
            <person name="Ament-Velasquez S.L."/>
            <person name="Kruys A."/>
            <person name="Hutchinson M.I."/>
            <person name="Powell A.J."/>
            <person name="Barry K."/>
            <person name="Miller A.N."/>
            <person name="Grigoriev I.V."/>
            <person name="Debuchy R."/>
            <person name="Gladieux P."/>
            <person name="Thoren M.H."/>
            <person name="Johannesson H."/>
        </authorList>
    </citation>
    <scope>NUCLEOTIDE SEQUENCE</scope>
    <source>
        <strain evidence="2">CBS 606.72</strain>
    </source>
</reference>
<evidence type="ECO:0000256" key="1">
    <source>
        <dbReference type="SAM" id="SignalP"/>
    </source>
</evidence>
<gene>
    <name evidence="2" type="ORF">B0T14DRAFT_565476</name>
</gene>
<keyword evidence="1" id="KW-0732">Signal</keyword>
<comment type="caution">
    <text evidence="2">The sequence shown here is derived from an EMBL/GenBank/DDBJ whole genome shotgun (WGS) entry which is preliminary data.</text>
</comment>
<sequence length="172" mass="19380">MKLILHLAAVIQLLVAYATASPFYVWNTYIPKKSLHSGGQQFAFFHEAELDDRGRVTCDLLTDTNEIYPACLDASSNWCVVCDGDGCPYDKRDAYKITRLEFHTSWGHYTWYKDQDHRIKDTDGKDVGECIPWGPEGGAAEMNCTFPDSAGSDLRGRYRLGSSALYCKSDIF</sequence>
<name>A0AA39WYX4_9PEZI</name>
<dbReference type="AlphaFoldDB" id="A0AA39WYX4"/>
<accession>A0AA39WYX4</accession>